<protein>
    <submittedName>
        <fullName evidence="2">Uncharacterized protein</fullName>
    </submittedName>
</protein>
<reference evidence="2 3" key="1">
    <citation type="submission" date="2018-01" db="EMBL/GenBank/DDBJ databases">
        <title>Complete genome sequence of Salinigranum rubrum GX10T, an extremely halophilic archaeon isolated from a marine solar saltern.</title>
        <authorList>
            <person name="Han S."/>
        </authorList>
    </citation>
    <scope>NUCLEOTIDE SEQUENCE [LARGE SCALE GENOMIC DNA]</scope>
    <source>
        <strain evidence="2 3">GX10</strain>
        <plasmid evidence="3">Plasmid unnamed1</plasmid>
    </source>
</reference>
<dbReference type="Proteomes" id="UP000236584">
    <property type="component" value="Plasmid unnamed1"/>
</dbReference>
<keyword evidence="3" id="KW-1185">Reference proteome</keyword>
<keyword evidence="1" id="KW-0472">Membrane</keyword>
<evidence type="ECO:0000313" key="3">
    <source>
        <dbReference type="Proteomes" id="UP000236584"/>
    </source>
</evidence>
<evidence type="ECO:0000256" key="1">
    <source>
        <dbReference type="SAM" id="Phobius"/>
    </source>
</evidence>
<dbReference type="GeneID" id="35594642"/>
<organism evidence="2 3">
    <name type="scientific">Salinigranum rubrum</name>
    <dbReference type="NCBI Taxonomy" id="755307"/>
    <lineage>
        <taxon>Archaea</taxon>
        <taxon>Methanobacteriati</taxon>
        <taxon>Methanobacteriota</taxon>
        <taxon>Stenosarchaea group</taxon>
        <taxon>Halobacteria</taxon>
        <taxon>Halobacteriales</taxon>
        <taxon>Haloferacaceae</taxon>
        <taxon>Salinigranum</taxon>
    </lineage>
</organism>
<evidence type="ECO:0000313" key="2">
    <source>
        <dbReference type="EMBL" id="AUV84262.1"/>
    </source>
</evidence>
<accession>A0A2I8VQQ8</accession>
<dbReference type="EMBL" id="CP026310">
    <property type="protein sequence ID" value="AUV84262.1"/>
    <property type="molecule type" value="Genomic_DNA"/>
</dbReference>
<proteinExistence type="predicted"/>
<dbReference type="RefSeq" id="WP_103427950.1">
    <property type="nucleotide sequence ID" value="NZ_CP026310.1"/>
</dbReference>
<geneLocation type="plasmid" evidence="2">
    <name>unnamed1</name>
</geneLocation>
<dbReference type="OrthoDB" id="381366at2157"/>
<gene>
    <name evidence="2" type="ORF">C2R22_21080</name>
</gene>
<feature type="transmembrane region" description="Helical" evidence="1">
    <location>
        <begin position="52"/>
        <end position="71"/>
    </location>
</feature>
<feature type="transmembrane region" description="Helical" evidence="1">
    <location>
        <begin position="12"/>
        <end position="32"/>
    </location>
</feature>
<sequence>MLPVGNAKATGVQGFGAIVAFLGTLWLVQGLGLVEIEPLLCVGDCEPITGGSMRWTAIGTVAILGGIGTVWKGHRLSRSESRHVKP</sequence>
<dbReference type="KEGG" id="srub:C2R22_21080"/>
<name>A0A2I8VQQ8_9EURY</name>
<dbReference type="AlphaFoldDB" id="A0A2I8VQQ8"/>
<keyword evidence="2" id="KW-0614">Plasmid</keyword>
<keyword evidence="1" id="KW-1133">Transmembrane helix</keyword>
<keyword evidence="1" id="KW-0812">Transmembrane</keyword>